<dbReference type="PROSITE" id="PS50949">
    <property type="entry name" value="HTH_GNTR"/>
    <property type="match status" value="1"/>
</dbReference>
<dbReference type="InterPro" id="IPR036390">
    <property type="entry name" value="WH_DNA-bd_sf"/>
</dbReference>
<protein>
    <submittedName>
        <fullName evidence="7">GntR family transcriptional regulator</fullName>
    </submittedName>
</protein>
<dbReference type="SMART" id="SM00345">
    <property type="entry name" value="HTH_GNTR"/>
    <property type="match status" value="1"/>
</dbReference>
<dbReference type="Gene3D" id="3.40.640.10">
    <property type="entry name" value="Type I PLP-dependent aspartate aminotransferase-like (Major domain)"/>
    <property type="match status" value="1"/>
</dbReference>
<evidence type="ECO:0000259" key="6">
    <source>
        <dbReference type="PROSITE" id="PS50949"/>
    </source>
</evidence>
<dbReference type="GO" id="GO:0003677">
    <property type="term" value="F:DNA binding"/>
    <property type="evidence" value="ECO:0007669"/>
    <property type="project" value="UniProtKB-KW"/>
</dbReference>
<dbReference type="Pfam" id="PF00392">
    <property type="entry name" value="GntR"/>
    <property type="match status" value="1"/>
</dbReference>
<sequence length="452" mass="47442">MAIGELATTPPIGPGWLVARIGERTARGVASTVSGLIRDGQVPPGTRLPTVRALAAELSVSPTTIAEAWSQLRTAGLIGTGRRRGTIVLEPPAAPAPGGVFSGWPAVDLEHGLPDPVLLPPLEDAVAAGVRTERPGGHDVLTARLRSAVRSDWPFPAESWTIAAGGHDGMLLACQAVARPGDTVALETPTAPWLLDLLRNSRIHVVGVPCDDDGPQPAALAAVLATHRPVAFIYQTRAQIPLGHSVPPQRIADLAAVLSEEDLAVIEDDDLGPLATAPPVSLGAHLPGRVLHVRSYCTAFGPELRSCVLGGPATLIDQVRRHRGPGWSSRILQNAQAFLLTDPGTAVLLHRAAHRYAQRRTALSDALREQGIPAFGRDGLGLWIPVAEESRTLIALAAKGISAGEGRRCYPASGPPHLRVATGQLPDDPALVADLARMIGRAVHRGRISSVE</sequence>
<reference evidence="7 8" key="1">
    <citation type="submission" date="2017-10" db="EMBL/GenBank/DDBJ databases">
        <title>Sequencing the genomes of 1000 actinobacteria strains.</title>
        <authorList>
            <person name="Klenk H.-P."/>
        </authorList>
    </citation>
    <scope>NUCLEOTIDE SEQUENCE [LARGE SCALE GENOMIC DNA]</scope>
    <source>
        <strain evidence="7 8">DSM 46092</strain>
    </source>
</reference>
<proteinExistence type="inferred from homology"/>
<comment type="similarity">
    <text evidence="1">In the C-terminal section; belongs to the class-I pyridoxal-phosphate-dependent aminotransferase family.</text>
</comment>
<dbReference type="PANTHER" id="PTHR46577">
    <property type="entry name" value="HTH-TYPE TRANSCRIPTIONAL REGULATORY PROTEIN GABR"/>
    <property type="match status" value="1"/>
</dbReference>
<evidence type="ECO:0000313" key="8">
    <source>
        <dbReference type="Proteomes" id="UP000243542"/>
    </source>
</evidence>
<dbReference type="Gene3D" id="1.10.10.10">
    <property type="entry name" value="Winged helix-like DNA-binding domain superfamily/Winged helix DNA-binding domain"/>
    <property type="match status" value="1"/>
</dbReference>
<dbReference type="AlphaFoldDB" id="A0A2A9G2J4"/>
<dbReference type="CDD" id="cd07377">
    <property type="entry name" value="WHTH_GntR"/>
    <property type="match status" value="1"/>
</dbReference>
<evidence type="ECO:0000256" key="3">
    <source>
        <dbReference type="ARBA" id="ARBA00023015"/>
    </source>
</evidence>
<dbReference type="InterPro" id="IPR004839">
    <property type="entry name" value="Aminotransferase_I/II_large"/>
</dbReference>
<feature type="domain" description="HTH gntR-type" evidence="6">
    <location>
        <begin position="23"/>
        <end position="91"/>
    </location>
</feature>
<dbReference type="GO" id="GO:0003700">
    <property type="term" value="F:DNA-binding transcription factor activity"/>
    <property type="evidence" value="ECO:0007669"/>
    <property type="project" value="InterPro"/>
</dbReference>
<dbReference type="RefSeq" id="WP_170069547.1">
    <property type="nucleotide sequence ID" value="NZ_JBIAKZ010000019.1"/>
</dbReference>
<dbReference type="InterPro" id="IPR000524">
    <property type="entry name" value="Tscrpt_reg_HTH_GntR"/>
</dbReference>
<dbReference type="InterPro" id="IPR015421">
    <property type="entry name" value="PyrdxlP-dep_Trfase_major"/>
</dbReference>
<dbReference type="SUPFAM" id="SSF53383">
    <property type="entry name" value="PLP-dependent transferases"/>
    <property type="match status" value="1"/>
</dbReference>
<dbReference type="InterPro" id="IPR036388">
    <property type="entry name" value="WH-like_DNA-bd_sf"/>
</dbReference>
<keyword evidence="8" id="KW-1185">Reference proteome</keyword>
<gene>
    <name evidence="7" type="ORF">ATK36_0412</name>
</gene>
<dbReference type="CDD" id="cd00609">
    <property type="entry name" value="AAT_like"/>
    <property type="match status" value="1"/>
</dbReference>
<comment type="caution">
    <text evidence="7">The sequence shown here is derived from an EMBL/GenBank/DDBJ whole genome shotgun (WGS) entry which is preliminary data.</text>
</comment>
<dbReference type="Pfam" id="PF00155">
    <property type="entry name" value="Aminotran_1_2"/>
    <property type="match status" value="1"/>
</dbReference>
<dbReference type="SUPFAM" id="SSF46785">
    <property type="entry name" value="Winged helix' DNA-binding domain"/>
    <property type="match status" value="1"/>
</dbReference>
<keyword evidence="3" id="KW-0805">Transcription regulation</keyword>
<accession>A0A2A9G2J4</accession>
<keyword evidence="4" id="KW-0238">DNA-binding</keyword>
<evidence type="ECO:0000256" key="1">
    <source>
        <dbReference type="ARBA" id="ARBA00005384"/>
    </source>
</evidence>
<dbReference type="EMBL" id="PDJK01000001">
    <property type="protein sequence ID" value="PFG56879.1"/>
    <property type="molecule type" value="Genomic_DNA"/>
</dbReference>
<evidence type="ECO:0000313" key="7">
    <source>
        <dbReference type="EMBL" id="PFG56879.1"/>
    </source>
</evidence>
<dbReference type="Proteomes" id="UP000243542">
    <property type="component" value="Unassembled WGS sequence"/>
</dbReference>
<name>A0A2A9G2J4_9PSEU</name>
<dbReference type="PANTHER" id="PTHR46577:SF2">
    <property type="entry name" value="TRANSCRIPTIONAL REGULATORY PROTEIN"/>
    <property type="match status" value="1"/>
</dbReference>
<keyword evidence="2" id="KW-0663">Pyridoxal phosphate</keyword>
<dbReference type="InterPro" id="IPR015424">
    <property type="entry name" value="PyrdxlP-dep_Trfase"/>
</dbReference>
<evidence type="ECO:0000256" key="5">
    <source>
        <dbReference type="ARBA" id="ARBA00023163"/>
    </source>
</evidence>
<dbReference type="InterPro" id="IPR051446">
    <property type="entry name" value="HTH_trans_reg/aminotransferase"/>
</dbReference>
<keyword evidence="5" id="KW-0804">Transcription</keyword>
<dbReference type="GO" id="GO:0030170">
    <property type="term" value="F:pyridoxal phosphate binding"/>
    <property type="evidence" value="ECO:0007669"/>
    <property type="project" value="InterPro"/>
</dbReference>
<evidence type="ECO:0000256" key="4">
    <source>
        <dbReference type="ARBA" id="ARBA00023125"/>
    </source>
</evidence>
<evidence type="ECO:0000256" key="2">
    <source>
        <dbReference type="ARBA" id="ARBA00022898"/>
    </source>
</evidence>
<organism evidence="7 8">
    <name type="scientific">Amycolatopsis sulphurea</name>
    <dbReference type="NCBI Taxonomy" id="76022"/>
    <lineage>
        <taxon>Bacteria</taxon>
        <taxon>Bacillati</taxon>
        <taxon>Actinomycetota</taxon>
        <taxon>Actinomycetes</taxon>
        <taxon>Pseudonocardiales</taxon>
        <taxon>Pseudonocardiaceae</taxon>
        <taxon>Amycolatopsis</taxon>
    </lineage>
</organism>